<dbReference type="Proteomes" id="UP001341840">
    <property type="component" value="Unassembled WGS sequence"/>
</dbReference>
<evidence type="ECO:0000313" key="2">
    <source>
        <dbReference type="Proteomes" id="UP001341840"/>
    </source>
</evidence>
<accession>A0ABU6YGJ3</accession>
<name>A0ABU6YGJ3_9FABA</name>
<organism evidence="1 2">
    <name type="scientific">Stylosanthes scabra</name>
    <dbReference type="NCBI Taxonomy" id="79078"/>
    <lineage>
        <taxon>Eukaryota</taxon>
        <taxon>Viridiplantae</taxon>
        <taxon>Streptophyta</taxon>
        <taxon>Embryophyta</taxon>
        <taxon>Tracheophyta</taxon>
        <taxon>Spermatophyta</taxon>
        <taxon>Magnoliopsida</taxon>
        <taxon>eudicotyledons</taxon>
        <taxon>Gunneridae</taxon>
        <taxon>Pentapetalae</taxon>
        <taxon>rosids</taxon>
        <taxon>fabids</taxon>
        <taxon>Fabales</taxon>
        <taxon>Fabaceae</taxon>
        <taxon>Papilionoideae</taxon>
        <taxon>50 kb inversion clade</taxon>
        <taxon>dalbergioids sensu lato</taxon>
        <taxon>Dalbergieae</taxon>
        <taxon>Pterocarpus clade</taxon>
        <taxon>Stylosanthes</taxon>
    </lineage>
</organism>
<sequence length="74" mass="8452">MVEPAVQVERDTVERLYRLDNITHVAAGINKKCRHWVTKSKKSNRRTRITTITTITTARVGSESSQLISQLELD</sequence>
<reference evidence="1 2" key="1">
    <citation type="journal article" date="2023" name="Plants (Basel)">
        <title>Bridging the Gap: Combining Genomics and Transcriptomics Approaches to Understand Stylosanthes scabra, an Orphan Legume from the Brazilian Caatinga.</title>
        <authorList>
            <person name="Ferreira-Neto J.R.C."/>
            <person name="da Silva M.D."/>
            <person name="Binneck E."/>
            <person name="de Melo N.F."/>
            <person name="da Silva R.H."/>
            <person name="de Melo A.L.T.M."/>
            <person name="Pandolfi V."/>
            <person name="Bustamante F.O."/>
            <person name="Brasileiro-Vidal A.C."/>
            <person name="Benko-Iseppon A.M."/>
        </authorList>
    </citation>
    <scope>NUCLEOTIDE SEQUENCE [LARGE SCALE GENOMIC DNA]</scope>
    <source>
        <tissue evidence="1">Leaves</tissue>
    </source>
</reference>
<comment type="caution">
    <text evidence="1">The sequence shown here is derived from an EMBL/GenBank/DDBJ whole genome shotgun (WGS) entry which is preliminary data.</text>
</comment>
<gene>
    <name evidence="1" type="ORF">PIB30_055568</name>
</gene>
<keyword evidence="2" id="KW-1185">Reference proteome</keyword>
<protein>
    <submittedName>
        <fullName evidence="1">Uncharacterized protein</fullName>
    </submittedName>
</protein>
<evidence type="ECO:0000313" key="1">
    <source>
        <dbReference type="EMBL" id="MED6209530.1"/>
    </source>
</evidence>
<dbReference type="EMBL" id="JASCZI010242090">
    <property type="protein sequence ID" value="MED6209530.1"/>
    <property type="molecule type" value="Genomic_DNA"/>
</dbReference>
<proteinExistence type="predicted"/>